<feature type="compositionally biased region" description="Polar residues" evidence="1">
    <location>
        <begin position="90"/>
        <end position="103"/>
    </location>
</feature>
<evidence type="ECO:0000256" key="1">
    <source>
        <dbReference type="SAM" id="MobiDB-lite"/>
    </source>
</evidence>
<accession>A0A937FKD9</accession>
<feature type="region of interest" description="Disordered" evidence="1">
    <location>
        <begin position="90"/>
        <end position="116"/>
    </location>
</feature>
<evidence type="ECO:0008006" key="4">
    <source>
        <dbReference type="Google" id="ProtNLM"/>
    </source>
</evidence>
<gene>
    <name evidence="2" type="ORF">JK634_17835</name>
</gene>
<dbReference type="Proteomes" id="UP000623681">
    <property type="component" value="Unassembled WGS sequence"/>
</dbReference>
<dbReference type="EMBL" id="JAESWA010000027">
    <property type="protein sequence ID" value="MBL4933646.1"/>
    <property type="molecule type" value="Genomic_DNA"/>
</dbReference>
<sequence length="148" mass="16509">MKKLSGILILIMLLILTGCTKQKVTKVSYTYKGENDLWTAEYKVNGTKTITEKKDKGQYSSEYNNTLTVTYKKDVSELASMKSLEISYKSSATGGKSNQSFDDNTPKQKAYTIKTSSTGSAIEREDEIIKVDINIDGKIQTIELKNAK</sequence>
<organism evidence="2 3">
    <name type="scientific">Clostridium paridis</name>
    <dbReference type="NCBI Taxonomy" id="2803863"/>
    <lineage>
        <taxon>Bacteria</taxon>
        <taxon>Bacillati</taxon>
        <taxon>Bacillota</taxon>
        <taxon>Clostridia</taxon>
        <taxon>Eubacteriales</taxon>
        <taxon>Clostridiaceae</taxon>
        <taxon>Clostridium</taxon>
    </lineage>
</organism>
<dbReference type="AlphaFoldDB" id="A0A937FKD9"/>
<evidence type="ECO:0000313" key="2">
    <source>
        <dbReference type="EMBL" id="MBL4933646.1"/>
    </source>
</evidence>
<proteinExistence type="predicted"/>
<comment type="caution">
    <text evidence="2">The sequence shown here is derived from an EMBL/GenBank/DDBJ whole genome shotgun (WGS) entry which is preliminary data.</text>
</comment>
<dbReference type="PROSITE" id="PS51257">
    <property type="entry name" value="PROKAR_LIPOPROTEIN"/>
    <property type="match status" value="1"/>
</dbReference>
<name>A0A937FKD9_9CLOT</name>
<reference evidence="2" key="1">
    <citation type="submission" date="2021-01" db="EMBL/GenBank/DDBJ databases">
        <title>Genome public.</title>
        <authorList>
            <person name="Liu C."/>
            <person name="Sun Q."/>
        </authorList>
    </citation>
    <scope>NUCLEOTIDE SEQUENCE</scope>
    <source>
        <strain evidence="2">YIM B02565</strain>
    </source>
</reference>
<protein>
    <recommendedName>
        <fullName evidence="4">Lipoprotein</fullName>
    </recommendedName>
</protein>
<evidence type="ECO:0000313" key="3">
    <source>
        <dbReference type="Proteomes" id="UP000623681"/>
    </source>
</evidence>
<keyword evidence="3" id="KW-1185">Reference proteome</keyword>
<dbReference type="RefSeq" id="WP_202769088.1">
    <property type="nucleotide sequence ID" value="NZ_JAESWA010000027.1"/>
</dbReference>